<organism evidence="5 6">
    <name type="scientific">Fimbriiglobus ruber</name>
    <dbReference type="NCBI Taxonomy" id="1908690"/>
    <lineage>
        <taxon>Bacteria</taxon>
        <taxon>Pseudomonadati</taxon>
        <taxon>Planctomycetota</taxon>
        <taxon>Planctomycetia</taxon>
        <taxon>Gemmatales</taxon>
        <taxon>Gemmataceae</taxon>
        <taxon>Fimbriiglobus</taxon>
    </lineage>
</organism>
<evidence type="ECO:0000259" key="4">
    <source>
        <dbReference type="PROSITE" id="PS50893"/>
    </source>
</evidence>
<protein>
    <submittedName>
        <fullName evidence="5">ABC transporter ATP-binding protein</fullName>
    </submittedName>
</protein>
<name>A0A225DA23_9BACT</name>
<dbReference type="SUPFAM" id="SSF52540">
    <property type="entry name" value="P-loop containing nucleoside triphosphate hydrolases"/>
    <property type="match status" value="1"/>
</dbReference>
<dbReference type="PROSITE" id="PS00211">
    <property type="entry name" value="ABC_TRANSPORTER_1"/>
    <property type="match status" value="1"/>
</dbReference>
<dbReference type="PANTHER" id="PTHR42711">
    <property type="entry name" value="ABC TRANSPORTER ATP-BINDING PROTEIN"/>
    <property type="match status" value="1"/>
</dbReference>
<sequence>MFSVTSVAKNSTLPPNENTPMTLAVETRQLARDFDGVRAVDCIDLRVERGTFYGFLGPNGAGKSTTIKMLTGLLAPSAGEIRVLGRDILDPGEAIEVKRKLGVVPENLALFDNLTAREYLTFVGRMYLLPRETIRARADELLTLLDLNADDKKIALEYSHGMRKKLALAAALLPNPDLLFLDEPFEGVDAVTSRVVRDVLAGYVARGATVFLTSHVLDLVEKLCTHVGVIVRGKLVEQASLDAIRQGGSLEASFLRVAGADAEGTGAKLDWLGAAS</sequence>
<dbReference type="PANTHER" id="PTHR42711:SF19">
    <property type="entry name" value="DOXORUBICIN RESISTANCE ATP-BINDING PROTEIN DRRA"/>
    <property type="match status" value="1"/>
</dbReference>
<dbReference type="GO" id="GO:0005524">
    <property type="term" value="F:ATP binding"/>
    <property type="evidence" value="ECO:0007669"/>
    <property type="project" value="UniProtKB-KW"/>
</dbReference>
<evidence type="ECO:0000313" key="5">
    <source>
        <dbReference type="EMBL" id="OWK38460.1"/>
    </source>
</evidence>
<keyword evidence="6" id="KW-1185">Reference proteome</keyword>
<dbReference type="AlphaFoldDB" id="A0A225DA23"/>
<keyword evidence="3 5" id="KW-0067">ATP-binding</keyword>
<dbReference type="Proteomes" id="UP000214646">
    <property type="component" value="Unassembled WGS sequence"/>
</dbReference>
<dbReference type="PROSITE" id="PS50893">
    <property type="entry name" value="ABC_TRANSPORTER_2"/>
    <property type="match status" value="1"/>
</dbReference>
<evidence type="ECO:0000313" key="6">
    <source>
        <dbReference type="Proteomes" id="UP000214646"/>
    </source>
</evidence>
<accession>A0A225DA23</accession>
<comment type="caution">
    <text evidence="5">The sequence shown here is derived from an EMBL/GenBank/DDBJ whole genome shotgun (WGS) entry which is preliminary data.</text>
</comment>
<dbReference type="SMART" id="SM00382">
    <property type="entry name" value="AAA"/>
    <property type="match status" value="1"/>
</dbReference>
<evidence type="ECO:0000256" key="2">
    <source>
        <dbReference type="ARBA" id="ARBA00022741"/>
    </source>
</evidence>
<gene>
    <name evidence="5" type="ORF">FRUB_07580</name>
</gene>
<dbReference type="EMBL" id="NIDE01000014">
    <property type="protein sequence ID" value="OWK38460.1"/>
    <property type="molecule type" value="Genomic_DNA"/>
</dbReference>
<dbReference type="Gene3D" id="3.40.50.300">
    <property type="entry name" value="P-loop containing nucleotide triphosphate hydrolases"/>
    <property type="match status" value="1"/>
</dbReference>
<dbReference type="InterPro" id="IPR017871">
    <property type="entry name" value="ABC_transporter-like_CS"/>
</dbReference>
<keyword evidence="2" id="KW-0547">Nucleotide-binding</keyword>
<feature type="domain" description="ABC transporter" evidence="4">
    <location>
        <begin position="25"/>
        <end position="257"/>
    </location>
</feature>
<dbReference type="Pfam" id="PF00005">
    <property type="entry name" value="ABC_tran"/>
    <property type="match status" value="1"/>
</dbReference>
<dbReference type="InterPro" id="IPR027417">
    <property type="entry name" value="P-loop_NTPase"/>
</dbReference>
<keyword evidence="1" id="KW-0813">Transport</keyword>
<dbReference type="InterPro" id="IPR003593">
    <property type="entry name" value="AAA+_ATPase"/>
</dbReference>
<dbReference type="CDD" id="cd03230">
    <property type="entry name" value="ABC_DR_subfamily_A"/>
    <property type="match status" value="1"/>
</dbReference>
<reference evidence="6" key="1">
    <citation type="submission" date="2017-06" db="EMBL/GenBank/DDBJ databases">
        <title>Genome analysis of Fimbriiglobus ruber SP5, the first member of the order Planctomycetales with confirmed chitinolytic capability.</title>
        <authorList>
            <person name="Ravin N.V."/>
            <person name="Rakitin A.L."/>
            <person name="Ivanova A.A."/>
            <person name="Beletsky A.V."/>
            <person name="Kulichevskaya I.S."/>
            <person name="Mardanov A.V."/>
            <person name="Dedysh S.N."/>
        </authorList>
    </citation>
    <scope>NUCLEOTIDE SEQUENCE [LARGE SCALE GENOMIC DNA]</scope>
    <source>
        <strain evidence="6">SP5</strain>
    </source>
</reference>
<proteinExistence type="predicted"/>
<evidence type="ECO:0000256" key="1">
    <source>
        <dbReference type="ARBA" id="ARBA00022448"/>
    </source>
</evidence>
<evidence type="ECO:0000256" key="3">
    <source>
        <dbReference type="ARBA" id="ARBA00022840"/>
    </source>
</evidence>
<dbReference type="InterPro" id="IPR003439">
    <property type="entry name" value="ABC_transporter-like_ATP-bd"/>
</dbReference>
<dbReference type="InterPro" id="IPR050763">
    <property type="entry name" value="ABC_transporter_ATP-binding"/>
</dbReference>
<dbReference type="GO" id="GO:0016887">
    <property type="term" value="F:ATP hydrolysis activity"/>
    <property type="evidence" value="ECO:0007669"/>
    <property type="project" value="InterPro"/>
</dbReference>